<dbReference type="NCBIfam" id="NF005825">
    <property type="entry name" value="PRK07714.1"/>
    <property type="match status" value="1"/>
</dbReference>
<reference evidence="2 3" key="1">
    <citation type="submission" date="2021-01" db="EMBL/GenBank/DDBJ databases">
        <title>Genomic Encyclopedia of Type Strains, Phase IV (KMG-IV): sequencing the most valuable type-strain genomes for metagenomic binning, comparative biology and taxonomic classification.</title>
        <authorList>
            <person name="Goeker M."/>
        </authorList>
    </citation>
    <scope>NUCLEOTIDE SEQUENCE [LARGE SCALE GENOMIC DNA]</scope>
    <source>
        <strain evidence="2 3">DSM 25540</strain>
    </source>
</reference>
<gene>
    <name evidence="2" type="ORF">JOD17_001724</name>
</gene>
<protein>
    <submittedName>
        <fullName evidence="2">Ribosomal protein L7Ae-like RNA K-turn-binding protein</fullName>
    </submittedName>
</protein>
<evidence type="ECO:0000313" key="3">
    <source>
        <dbReference type="Proteomes" id="UP000741863"/>
    </source>
</evidence>
<accession>A0ABS2PB47</accession>
<sequence length="101" mass="11289">MTDEAFYRFLGLCMRAGKLVSGEDTVLRLVRDRKVDLVLISNDASNNTEKLFHAKCQSYNTPIKTAGTREHLGRAIGKQERVVLGITDKGFAKKLTSMIDD</sequence>
<proteinExistence type="predicted"/>
<dbReference type="EMBL" id="JAFBEC010000004">
    <property type="protein sequence ID" value="MBM7632630.1"/>
    <property type="molecule type" value="Genomic_DNA"/>
</dbReference>
<feature type="domain" description="Ribosomal protein eL8/eL30/eS12/Gadd45" evidence="1">
    <location>
        <begin position="6"/>
        <end position="95"/>
    </location>
</feature>
<dbReference type="InterPro" id="IPR004038">
    <property type="entry name" value="Ribosomal_eL8/eL30/eS12/Gad45"/>
</dbReference>
<dbReference type="NCBIfam" id="NF004078">
    <property type="entry name" value="PRK05583.1"/>
    <property type="match status" value="1"/>
</dbReference>
<dbReference type="Proteomes" id="UP000741863">
    <property type="component" value="Unassembled WGS sequence"/>
</dbReference>
<dbReference type="RefSeq" id="WP_042415691.1">
    <property type="nucleotide sequence ID" value="NZ_JAFBEC010000004.1"/>
</dbReference>
<evidence type="ECO:0000313" key="2">
    <source>
        <dbReference type="EMBL" id="MBM7632630.1"/>
    </source>
</evidence>
<dbReference type="Gene3D" id="3.30.1330.30">
    <property type="match status" value="1"/>
</dbReference>
<dbReference type="SUPFAM" id="SSF55315">
    <property type="entry name" value="L30e-like"/>
    <property type="match status" value="1"/>
</dbReference>
<name>A0ABS2PB47_9BACL</name>
<dbReference type="InterPro" id="IPR029064">
    <property type="entry name" value="Ribosomal_eL30-like_sf"/>
</dbReference>
<dbReference type="Pfam" id="PF01248">
    <property type="entry name" value="Ribosomal_L7Ae"/>
    <property type="match status" value="1"/>
</dbReference>
<organism evidence="2 3">
    <name type="scientific">Geomicrobium sediminis</name>
    <dbReference type="NCBI Taxonomy" id="1347788"/>
    <lineage>
        <taxon>Bacteria</taxon>
        <taxon>Bacillati</taxon>
        <taxon>Bacillota</taxon>
        <taxon>Bacilli</taxon>
        <taxon>Bacillales</taxon>
        <taxon>Geomicrobium</taxon>
    </lineage>
</organism>
<evidence type="ECO:0000259" key="1">
    <source>
        <dbReference type="Pfam" id="PF01248"/>
    </source>
</evidence>
<keyword evidence="3" id="KW-1185">Reference proteome</keyword>
<comment type="caution">
    <text evidence="2">The sequence shown here is derived from an EMBL/GenBank/DDBJ whole genome shotgun (WGS) entry which is preliminary data.</text>
</comment>